<protein>
    <submittedName>
        <fullName evidence="3">Uncharacterized protein</fullName>
    </submittedName>
</protein>
<reference evidence="3" key="1">
    <citation type="submission" date="2019-12" db="EMBL/GenBank/DDBJ databases">
        <authorList>
            <person name="Cremers G."/>
        </authorList>
    </citation>
    <scope>NUCLEOTIDE SEQUENCE</scope>
    <source>
        <strain evidence="3">Vvax</strain>
    </source>
</reference>
<dbReference type="AlphaFoldDB" id="A0A679JD11"/>
<keyword evidence="2" id="KW-0732">Signal</keyword>
<dbReference type="EMBL" id="LR743507">
    <property type="protein sequence ID" value="CAA2104278.1"/>
    <property type="molecule type" value="Genomic_DNA"/>
</dbReference>
<evidence type="ECO:0000256" key="2">
    <source>
        <dbReference type="SAM" id="SignalP"/>
    </source>
</evidence>
<feature type="chain" id="PRO_5025327997" evidence="2">
    <location>
        <begin position="24"/>
        <end position="62"/>
    </location>
</feature>
<feature type="signal peptide" evidence="2">
    <location>
        <begin position="1"/>
        <end position="23"/>
    </location>
</feature>
<feature type="region of interest" description="Disordered" evidence="1">
    <location>
        <begin position="20"/>
        <end position="40"/>
    </location>
</feature>
<gene>
    <name evidence="3" type="ORF">VVAX_02685</name>
</gene>
<accession>A0A679JD11</accession>
<sequence length="62" mass="7180">MKKQLLFVLAATTLAFASTATMAQPGPRHGPGYDRPHHRPHKVWVPAHREHGRYVRGHYVWR</sequence>
<organism evidence="3">
    <name type="scientific">Variovorax paradoxus</name>
    <dbReference type="NCBI Taxonomy" id="34073"/>
    <lineage>
        <taxon>Bacteria</taxon>
        <taxon>Pseudomonadati</taxon>
        <taxon>Pseudomonadota</taxon>
        <taxon>Betaproteobacteria</taxon>
        <taxon>Burkholderiales</taxon>
        <taxon>Comamonadaceae</taxon>
        <taxon>Variovorax</taxon>
    </lineage>
</organism>
<evidence type="ECO:0000313" key="3">
    <source>
        <dbReference type="EMBL" id="CAA2104278.1"/>
    </source>
</evidence>
<dbReference type="RefSeq" id="WP_339090319.1">
    <property type="nucleotide sequence ID" value="NZ_LR743507.1"/>
</dbReference>
<evidence type="ECO:0000256" key="1">
    <source>
        <dbReference type="SAM" id="MobiDB-lite"/>
    </source>
</evidence>
<name>A0A679JD11_VARPD</name>
<proteinExistence type="predicted"/>